<name>A0A538ST22_UNCEI</name>
<proteinExistence type="predicted"/>
<evidence type="ECO:0000313" key="3">
    <source>
        <dbReference type="Proteomes" id="UP000319829"/>
    </source>
</evidence>
<reference evidence="2 3" key="1">
    <citation type="journal article" date="2019" name="Nat. Microbiol.">
        <title>Mediterranean grassland soil C-N compound turnover is dependent on rainfall and depth, and is mediated by genomically divergent microorganisms.</title>
        <authorList>
            <person name="Diamond S."/>
            <person name="Andeer P.F."/>
            <person name="Li Z."/>
            <person name="Crits-Christoph A."/>
            <person name="Burstein D."/>
            <person name="Anantharaman K."/>
            <person name="Lane K.R."/>
            <person name="Thomas B.C."/>
            <person name="Pan C."/>
            <person name="Northen T.R."/>
            <person name="Banfield J.F."/>
        </authorList>
    </citation>
    <scope>NUCLEOTIDE SEQUENCE [LARGE SCALE GENOMIC DNA]</scope>
    <source>
        <strain evidence="2">WS_4</strain>
    </source>
</reference>
<accession>A0A538ST22</accession>
<keyword evidence="1" id="KW-0732">Signal</keyword>
<feature type="signal peptide" evidence="1">
    <location>
        <begin position="1"/>
        <end position="25"/>
    </location>
</feature>
<dbReference type="Proteomes" id="UP000319829">
    <property type="component" value="Unassembled WGS sequence"/>
</dbReference>
<evidence type="ECO:0000313" key="2">
    <source>
        <dbReference type="EMBL" id="TMQ54517.1"/>
    </source>
</evidence>
<comment type="caution">
    <text evidence="2">The sequence shown here is derived from an EMBL/GenBank/DDBJ whole genome shotgun (WGS) entry which is preliminary data.</text>
</comment>
<dbReference type="EMBL" id="VBOU01000070">
    <property type="protein sequence ID" value="TMQ54517.1"/>
    <property type="molecule type" value="Genomic_DNA"/>
</dbReference>
<gene>
    <name evidence="2" type="ORF">E6K74_05840</name>
</gene>
<sequence>MRDRNVSFAIAASLAIWLAPLQAGASGNHYEGAPSFSIFPQVIESGGPKDPFRILLNMTGQGPAHALGKATVTIGKGLEWVEGDREHSGHPSMFWRGPRDNQWSVRIRGTEPCLTSVRVLLSVQVDPNQVVEIEMNLPVVITGKTITFEGPRPVRMETVRNGQRFRYGGFYLVPIDAPEEVALTDIKEGPTVIEQQPVKCSQCPSELKEVPFVVFVGRDGRLLSSRMLEPGGRAKISAETAKAAEEALQHWKFSPARTKKSRAVAHWTFVRVPVEHE</sequence>
<protein>
    <recommendedName>
        <fullName evidence="4">TonB C-terminal domain-containing protein</fullName>
    </recommendedName>
</protein>
<dbReference type="AlphaFoldDB" id="A0A538ST22"/>
<evidence type="ECO:0000256" key="1">
    <source>
        <dbReference type="SAM" id="SignalP"/>
    </source>
</evidence>
<feature type="chain" id="PRO_5021930771" description="TonB C-terminal domain-containing protein" evidence="1">
    <location>
        <begin position="26"/>
        <end position="277"/>
    </location>
</feature>
<organism evidence="2 3">
    <name type="scientific">Eiseniibacteriota bacterium</name>
    <dbReference type="NCBI Taxonomy" id="2212470"/>
    <lineage>
        <taxon>Bacteria</taxon>
        <taxon>Candidatus Eiseniibacteriota</taxon>
    </lineage>
</organism>
<evidence type="ECO:0008006" key="4">
    <source>
        <dbReference type="Google" id="ProtNLM"/>
    </source>
</evidence>